<accession>A0A0N1I0K6</accession>
<dbReference type="AlphaFoldDB" id="A0A0N1I0K6"/>
<dbReference type="GO" id="GO:0007155">
    <property type="term" value="P:cell adhesion"/>
    <property type="evidence" value="ECO:0007669"/>
    <property type="project" value="InterPro"/>
</dbReference>
<dbReference type="Gene3D" id="2.30.34.10">
    <property type="entry name" value="Leishmanolysin domain 4"/>
    <property type="match status" value="1"/>
</dbReference>
<dbReference type="VEuPathDB" id="TriTrypDB:Lsey_0790_0010"/>
<evidence type="ECO:0000256" key="6">
    <source>
        <dbReference type="ARBA" id="ARBA00023049"/>
    </source>
</evidence>
<reference evidence="8 9" key="1">
    <citation type="journal article" date="2015" name="PLoS Pathog.">
        <title>Leptomonas seymouri: Adaptations to the Dixenous Life Cycle Analyzed by Genome Sequencing, Transcriptome Profiling and Co-infection with Leishmania donovani.</title>
        <authorList>
            <person name="Kraeva N."/>
            <person name="Butenko A."/>
            <person name="Hlavacova J."/>
            <person name="Kostygov A."/>
            <person name="Myskova J."/>
            <person name="Grybchuk D."/>
            <person name="Lestinova T."/>
            <person name="Votypka J."/>
            <person name="Volf P."/>
            <person name="Opperdoes F."/>
            <person name="Flegontov P."/>
            <person name="Lukes J."/>
            <person name="Yurchenko V."/>
        </authorList>
    </citation>
    <scope>NUCLEOTIDE SEQUENCE [LARGE SCALE GENOMIC DNA]</scope>
    <source>
        <strain evidence="8 9">ATCC 30220</strain>
    </source>
</reference>
<keyword evidence="6 7" id="KW-0482">Metalloprotease</keyword>
<dbReference type="OrthoDB" id="274327at2759"/>
<dbReference type="GO" id="GO:0006508">
    <property type="term" value="P:proteolysis"/>
    <property type="evidence" value="ECO:0007669"/>
    <property type="project" value="UniProtKB-KW"/>
</dbReference>
<dbReference type="InterPro" id="IPR001577">
    <property type="entry name" value="Peptidase_M8"/>
</dbReference>
<evidence type="ECO:0000256" key="3">
    <source>
        <dbReference type="ARBA" id="ARBA00022723"/>
    </source>
</evidence>
<dbReference type="EMBL" id="LJSK01000788">
    <property type="protein sequence ID" value="KPI82543.1"/>
    <property type="molecule type" value="Genomic_DNA"/>
</dbReference>
<dbReference type="GO" id="GO:0046872">
    <property type="term" value="F:metal ion binding"/>
    <property type="evidence" value="ECO:0007669"/>
    <property type="project" value="UniProtKB-KW"/>
</dbReference>
<keyword evidence="4 7" id="KW-0378">Hydrolase</keyword>
<dbReference type="Pfam" id="PF01457">
    <property type="entry name" value="Peptidase_M8"/>
    <property type="match status" value="1"/>
</dbReference>
<keyword evidence="5 7" id="KW-0862">Zinc</keyword>
<organism evidence="8 9">
    <name type="scientific">Leptomonas seymouri</name>
    <dbReference type="NCBI Taxonomy" id="5684"/>
    <lineage>
        <taxon>Eukaryota</taxon>
        <taxon>Discoba</taxon>
        <taxon>Euglenozoa</taxon>
        <taxon>Kinetoplastea</taxon>
        <taxon>Metakinetoplastina</taxon>
        <taxon>Trypanosomatida</taxon>
        <taxon>Trypanosomatidae</taxon>
        <taxon>Leishmaniinae</taxon>
        <taxon>Leptomonas</taxon>
    </lineage>
</organism>
<keyword evidence="3 7" id="KW-0479">Metal-binding</keyword>
<evidence type="ECO:0000256" key="2">
    <source>
        <dbReference type="ARBA" id="ARBA00022670"/>
    </source>
</evidence>
<comment type="caution">
    <text evidence="8">The sequence shown here is derived from an EMBL/GenBank/DDBJ whole genome shotgun (WGS) entry which is preliminary data.</text>
</comment>
<comment type="similarity">
    <text evidence="1 7">Belongs to the peptidase M8 family.</text>
</comment>
<gene>
    <name evidence="8" type="ORF">ABL78_8447</name>
</gene>
<evidence type="ECO:0000313" key="8">
    <source>
        <dbReference type="EMBL" id="KPI82543.1"/>
    </source>
</evidence>
<evidence type="ECO:0000256" key="1">
    <source>
        <dbReference type="ARBA" id="ARBA00005860"/>
    </source>
</evidence>
<dbReference type="GO" id="GO:0004222">
    <property type="term" value="F:metalloendopeptidase activity"/>
    <property type="evidence" value="ECO:0007669"/>
    <property type="project" value="UniProtKB-UniRule"/>
</dbReference>
<name>A0A0N1I0K6_LEPSE</name>
<dbReference type="Proteomes" id="UP000038009">
    <property type="component" value="Unassembled WGS sequence"/>
</dbReference>
<proteinExistence type="inferred from homology"/>
<evidence type="ECO:0000256" key="7">
    <source>
        <dbReference type="RuleBase" id="RU366077"/>
    </source>
</evidence>
<comment type="catalytic activity">
    <reaction evidence="7">
        <text>Preference for hydrophobic residues at P1 and P1' and basic residues at P2' and P3'. A model nonapeptide is cleaved at -Ala-Tyr-|-Leu-Lys-Lys-.</text>
        <dbReference type="EC" id="3.4.24.36"/>
    </reaction>
</comment>
<dbReference type="EC" id="3.4.24.36" evidence="7"/>
<evidence type="ECO:0000256" key="5">
    <source>
        <dbReference type="ARBA" id="ARBA00022833"/>
    </source>
</evidence>
<keyword evidence="9" id="KW-1185">Reference proteome</keyword>
<dbReference type="GO" id="GO:0016020">
    <property type="term" value="C:membrane"/>
    <property type="evidence" value="ECO:0007669"/>
    <property type="project" value="InterPro"/>
</dbReference>
<protein>
    <recommendedName>
        <fullName evidence="7">Leishmanolysin</fullName>
        <ecNumber evidence="7">3.4.24.36</ecNumber>
    </recommendedName>
</protein>
<evidence type="ECO:0000256" key="4">
    <source>
        <dbReference type="ARBA" id="ARBA00022801"/>
    </source>
</evidence>
<comment type="cofactor">
    <cofactor evidence="7">
        <name>Zn(2+)</name>
        <dbReference type="ChEBI" id="CHEBI:29105"/>
    </cofactor>
    <text evidence="7">Binds 1 zinc ion per subunit.</text>
</comment>
<dbReference type="SUPFAM" id="SSF55486">
    <property type="entry name" value="Metalloproteases ('zincins'), catalytic domain"/>
    <property type="match status" value="1"/>
</dbReference>
<sequence length="101" mass="10593">MCTNLACNAASRTYSIQVYGNSTYIPCTPGATIRLDNVSSAFEAGGYITCPPYVEVCQSNVQAALDHERMFSGRDAAAVDRLSLRTAAVALLALVAAAVCV</sequence>
<keyword evidence="2 7" id="KW-0645">Protease</keyword>
<evidence type="ECO:0000313" key="9">
    <source>
        <dbReference type="Proteomes" id="UP000038009"/>
    </source>
</evidence>